<organism evidence="1 2">
    <name type="scientific">Pseudomonas frederiksbergensis</name>
    <dbReference type="NCBI Taxonomy" id="104087"/>
    <lineage>
        <taxon>Bacteria</taxon>
        <taxon>Pseudomonadati</taxon>
        <taxon>Pseudomonadota</taxon>
        <taxon>Gammaproteobacteria</taxon>
        <taxon>Pseudomonadales</taxon>
        <taxon>Pseudomonadaceae</taxon>
        <taxon>Pseudomonas</taxon>
    </lineage>
</organism>
<comment type="caution">
    <text evidence="1">The sequence shown here is derived from an EMBL/GenBank/DDBJ whole genome shotgun (WGS) entry which is preliminary data.</text>
</comment>
<proteinExistence type="predicted"/>
<accession>A0A423HEW0</accession>
<dbReference type="RefSeq" id="WP_102059944.1">
    <property type="nucleotide sequence ID" value="NZ_MOBM01000042.1"/>
</dbReference>
<dbReference type="EMBL" id="MOBM01000042">
    <property type="protein sequence ID" value="RON11724.1"/>
    <property type="molecule type" value="Genomic_DNA"/>
</dbReference>
<gene>
    <name evidence="1" type="ORF">BK662_31275</name>
</gene>
<sequence length="91" mass="10866">MNKVFDMELFLAGALSGSHATCLRHIRQATAIQTAIADRWHRDNPWTWQQKHLVWFLNHCLNRHAESTRYYFVLTMRLLTKRLGKSWQFGH</sequence>
<protein>
    <submittedName>
        <fullName evidence="1">Uncharacterized protein</fullName>
    </submittedName>
</protein>
<evidence type="ECO:0000313" key="1">
    <source>
        <dbReference type="EMBL" id="RON11724.1"/>
    </source>
</evidence>
<evidence type="ECO:0000313" key="2">
    <source>
        <dbReference type="Proteomes" id="UP000284002"/>
    </source>
</evidence>
<name>A0A423HEW0_9PSED</name>
<dbReference type="AlphaFoldDB" id="A0A423HEW0"/>
<dbReference type="Proteomes" id="UP000284002">
    <property type="component" value="Unassembled WGS sequence"/>
</dbReference>
<reference evidence="1 2" key="1">
    <citation type="submission" date="2016-10" db="EMBL/GenBank/DDBJ databases">
        <title>Comparative genome analysis of multiple Pseudomonas spp. focuses on biocontrol and plant growth promoting traits.</title>
        <authorList>
            <person name="Tao X.-Y."/>
            <person name="Taylor C.G."/>
        </authorList>
    </citation>
    <scope>NUCLEOTIDE SEQUENCE [LARGE SCALE GENOMIC DNA]</scope>
    <source>
        <strain evidence="1 2">36C6</strain>
    </source>
</reference>